<accession>W1PS97</accession>
<dbReference type="InterPro" id="IPR036249">
    <property type="entry name" value="Thioredoxin-like_sf"/>
</dbReference>
<reference evidence="4" key="1">
    <citation type="journal article" date="2013" name="Science">
        <title>The Amborella genome and the evolution of flowering plants.</title>
        <authorList>
            <consortium name="Amborella Genome Project"/>
        </authorList>
    </citation>
    <scope>NUCLEOTIDE SEQUENCE [LARGE SCALE GENOMIC DNA]</scope>
</reference>
<protein>
    <recommendedName>
        <fullName evidence="5">Thioredoxin domain-containing protein</fullName>
    </recommendedName>
</protein>
<dbReference type="Gene3D" id="3.40.30.10">
    <property type="entry name" value="Glutaredoxin"/>
    <property type="match status" value="1"/>
</dbReference>
<evidence type="ECO:0000313" key="4">
    <source>
        <dbReference type="Proteomes" id="UP000017836"/>
    </source>
</evidence>
<evidence type="ECO:0000256" key="2">
    <source>
        <dbReference type="ARBA" id="ARBA00023284"/>
    </source>
</evidence>
<dbReference type="STRING" id="13333.W1PS97"/>
<comment type="similarity">
    <text evidence="1">Belongs to the thioredoxin family.</text>
</comment>
<dbReference type="PANTHER" id="PTHR43601:SF11">
    <property type="entry name" value="EXPRESSED PROTEIN"/>
    <property type="match status" value="1"/>
</dbReference>
<dbReference type="SUPFAM" id="SSF52833">
    <property type="entry name" value="Thioredoxin-like"/>
    <property type="match status" value="1"/>
</dbReference>
<dbReference type="PANTHER" id="PTHR43601">
    <property type="entry name" value="THIOREDOXIN, MITOCHONDRIAL"/>
    <property type="match status" value="1"/>
</dbReference>
<dbReference type="AlphaFoldDB" id="W1PS97"/>
<evidence type="ECO:0000313" key="3">
    <source>
        <dbReference type="EMBL" id="ERN10125.1"/>
    </source>
</evidence>
<dbReference type="eggNOG" id="ENOG502QV9U">
    <property type="taxonomic scope" value="Eukaryota"/>
</dbReference>
<proteinExistence type="inferred from homology"/>
<organism evidence="3 4">
    <name type="scientific">Amborella trichopoda</name>
    <dbReference type="NCBI Taxonomy" id="13333"/>
    <lineage>
        <taxon>Eukaryota</taxon>
        <taxon>Viridiplantae</taxon>
        <taxon>Streptophyta</taxon>
        <taxon>Embryophyta</taxon>
        <taxon>Tracheophyta</taxon>
        <taxon>Spermatophyta</taxon>
        <taxon>Magnoliopsida</taxon>
        <taxon>Amborellales</taxon>
        <taxon>Amborellaceae</taxon>
        <taxon>Amborella</taxon>
    </lineage>
</organism>
<dbReference type="Gramene" id="ERN10125">
    <property type="protein sequence ID" value="ERN10125"/>
    <property type="gene ID" value="AMTR_s00169p00038460"/>
</dbReference>
<dbReference type="EMBL" id="KI392972">
    <property type="protein sequence ID" value="ERN10125.1"/>
    <property type="molecule type" value="Genomic_DNA"/>
</dbReference>
<evidence type="ECO:0000256" key="1">
    <source>
        <dbReference type="ARBA" id="ARBA00008987"/>
    </source>
</evidence>
<dbReference type="OMA" id="PKNPLPC"/>
<dbReference type="HOGENOM" id="CLU_098426_0_0_1"/>
<dbReference type="GO" id="GO:0045454">
    <property type="term" value="P:cell redox homeostasis"/>
    <property type="evidence" value="ECO:0000318"/>
    <property type="project" value="GO_Central"/>
</dbReference>
<dbReference type="Proteomes" id="UP000017836">
    <property type="component" value="Unassembled WGS sequence"/>
</dbReference>
<sequence length="247" mass="28031">MDPVKNPIFCLKWPWYLPSSQKPNQDNKDPNVCEPRTPFLFKPMQFIGSMAVNLLNSSLKSPIIAQNHALFNGFLRQKGREEKNGLSAEGQGEAELRALAMALARGKEATVIEFYSPKCRLCHSLLNLVLEMENRNGDWLSIVMADAENEKWLPELLHFDIKYVPCFVLLDKYGTAIAKTGVPTSRLHGCGPVLLFMIFTSTFTLQVLVYVFDRTECSPHWESPIIPGYGRRRFTASHLLGYQLVPR</sequence>
<gene>
    <name evidence="3" type="ORF">AMTR_s00169p00038460</name>
</gene>
<keyword evidence="4" id="KW-1185">Reference proteome</keyword>
<name>W1PS97_AMBTC</name>
<keyword evidence="2" id="KW-0676">Redox-active center</keyword>
<evidence type="ECO:0008006" key="5">
    <source>
        <dbReference type="Google" id="ProtNLM"/>
    </source>
</evidence>